<gene>
    <name evidence="3" type="ORF">SAMN05444407_10370</name>
</gene>
<proteinExistence type="predicted"/>
<accession>A0A1M6Z3Q0</accession>
<feature type="signal peptide" evidence="2">
    <location>
        <begin position="1"/>
        <end position="17"/>
    </location>
</feature>
<dbReference type="Proteomes" id="UP000184069">
    <property type="component" value="Unassembled WGS sequence"/>
</dbReference>
<feature type="region of interest" description="Disordered" evidence="1">
    <location>
        <begin position="24"/>
        <end position="96"/>
    </location>
</feature>
<dbReference type="RefSeq" id="WP_123873109.1">
    <property type="nucleotide sequence ID" value="NZ_FRBM01000003.1"/>
</dbReference>
<feature type="chain" id="PRO_5012048288" description="Lipoprotein" evidence="2">
    <location>
        <begin position="18"/>
        <end position="96"/>
    </location>
</feature>
<reference evidence="3 4" key="1">
    <citation type="submission" date="2016-11" db="EMBL/GenBank/DDBJ databases">
        <authorList>
            <person name="Jaros S."/>
            <person name="Januszkiewicz K."/>
            <person name="Wedrychowicz H."/>
        </authorList>
    </citation>
    <scope>NUCLEOTIDE SEQUENCE [LARGE SCALE GENOMIC DNA]</scope>
    <source>
        <strain evidence="3 4">DSM 27621</strain>
    </source>
</reference>
<feature type="compositionally biased region" description="Polar residues" evidence="1">
    <location>
        <begin position="28"/>
        <end position="62"/>
    </location>
</feature>
<evidence type="ECO:0000256" key="2">
    <source>
        <dbReference type="SAM" id="SignalP"/>
    </source>
</evidence>
<dbReference type="AlphaFoldDB" id="A0A1M6Z3Q0"/>
<feature type="compositionally biased region" description="Polar residues" evidence="1">
    <location>
        <begin position="85"/>
        <end position="96"/>
    </location>
</feature>
<keyword evidence="2" id="KW-0732">Signal</keyword>
<evidence type="ECO:0000313" key="3">
    <source>
        <dbReference type="EMBL" id="SHL25020.1"/>
    </source>
</evidence>
<feature type="compositionally biased region" description="Low complexity" evidence="1">
    <location>
        <begin position="69"/>
        <end position="83"/>
    </location>
</feature>
<sequence>MKNLFLSFIAISFIALACKKNETERNTTESVNVQNSPPDTASSTSQNPKDSTAKQDSINTKTHIGGRKTSNNNTGNASGNINAAVSDSLQPARQKR</sequence>
<evidence type="ECO:0000313" key="4">
    <source>
        <dbReference type="Proteomes" id="UP000184069"/>
    </source>
</evidence>
<dbReference type="EMBL" id="FRBM01000003">
    <property type="protein sequence ID" value="SHL25020.1"/>
    <property type="molecule type" value="Genomic_DNA"/>
</dbReference>
<protein>
    <recommendedName>
        <fullName evidence="5">Lipoprotein</fullName>
    </recommendedName>
</protein>
<evidence type="ECO:0008006" key="5">
    <source>
        <dbReference type="Google" id="ProtNLM"/>
    </source>
</evidence>
<dbReference type="STRING" id="1423959.SAMN05444407_10370"/>
<name>A0A1M6Z3Q0_9FLAO</name>
<organism evidence="3 4">
    <name type="scientific">Chryseobacterium contaminans</name>
    <dbReference type="NCBI Taxonomy" id="1423959"/>
    <lineage>
        <taxon>Bacteria</taxon>
        <taxon>Pseudomonadati</taxon>
        <taxon>Bacteroidota</taxon>
        <taxon>Flavobacteriia</taxon>
        <taxon>Flavobacteriales</taxon>
        <taxon>Weeksellaceae</taxon>
        <taxon>Chryseobacterium group</taxon>
        <taxon>Chryseobacterium</taxon>
    </lineage>
</organism>
<evidence type="ECO:0000256" key="1">
    <source>
        <dbReference type="SAM" id="MobiDB-lite"/>
    </source>
</evidence>
<dbReference type="PROSITE" id="PS51257">
    <property type="entry name" value="PROKAR_LIPOPROTEIN"/>
    <property type="match status" value="1"/>
</dbReference>
<dbReference type="OrthoDB" id="1274557at2"/>